<dbReference type="PROSITE" id="PS50507">
    <property type="entry name" value="RDRP_SSRNA_POS"/>
    <property type="match status" value="1"/>
</dbReference>
<keyword evidence="15" id="KW-0378">Hydrolase</keyword>
<evidence type="ECO:0000256" key="25">
    <source>
        <dbReference type="ARBA" id="ARBA00045131"/>
    </source>
</evidence>
<keyword evidence="18" id="KW-0067">ATP-binding</keyword>
<dbReference type="Gene3D" id="4.10.880.10">
    <property type="entry name" value="Poliovirus 3D polymerase Domain 1 (Nucleotidyltransferase)"/>
    <property type="match status" value="1"/>
</dbReference>
<dbReference type="InterPro" id="IPR033703">
    <property type="entry name" value="Rhv-like"/>
</dbReference>
<dbReference type="SUPFAM" id="SSF88633">
    <property type="entry name" value="Positive stranded ssRNA viruses"/>
    <property type="match status" value="2"/>
</dbReference>
<feature type="domain" description="Peptidase C3" evidence="28">
    <location>
        <begin position="1709"/>
        <end position="1886"/>
    </location>
</feature>
<dbReference type="EMBL" id="PP766469">
    <property type="protein sequence ID" value="XBH46154.1"/>
    <property type="molecule type" value="Genomic_RNA"/>
</dbReference>
<dbReference type="Gene3D" id="2.40.10.120">
    <property type="match status" value="1"/>
</dbReference>
<dbReference type="GO" id="GO:0033644">
    <property type="term" value="C:host cell membrane"/>
    <property type="evidence" value="ECO:0007669"/>
    <property type="project" value="UniProtKB-SubCell"/>
</dbReference>
<dbReference type="GO" id="GO:0004197">
    <property type="term" value="F:cysteine-type endopeptidase activity"/>
    <property type="evidence" value="ECO:0007669"/>
    <property type="project" value="InterPro"/>
</dbReference>
<dbReference type="PROSITE" id="PS51218">
    <property type="entry name" value="SF3_HELICASE_2"/>
    <property type="match status" value="1"/>
</dbReference>
<dbReference type="InterPro" id="IPR001205">
    <property type="entry name" value="RNA-dir_pol_C"/>
</dbReference>
<keyword evidence="21" id="KW-0693">Viral RNA replication</keyword>
<keyword evidence="17" id="KW-0788">Thiol protease</keyword>
<keyword evidence="7" id="KW-0597">Phosphoprotein</keyword>
<dbReference type="Gene3D" id="6.10.20.20">
    <property type="entry name" value="Poliovirus 3A protein-like"/>
    <property type="match status" value="1"/>
</dbReference>
<keyword evidence="19" id="KW-0946">Virion</keyword>
<evidence type="ECO:0000256" key="6">
    <source>
        <dbReference type="ARBA" id="ARBA00022520"/>
    </source>
</evidence>
<dbReference type="PROSITE" id="PS51874">
    <property type="entry name" value="PCV_3C_PRO"/>
    <property type="match status" value="1"/>
</dbReference>
<evidence type="ECO:0000256" key="10">
    <source>
        <dbReference type="ARBA" id="ARBA00022679"/>
    </source>
</evidence>
<dbReference type="GO" id="GO:0006508">
    <property type="term" value="P:proteolysis"/>
    <property type="evidence" value="ECO:0007669"/>
    <property type="project" value="UniProtKB-KW"/>
</dbReference>
<reference evidence="29" key="1">
    <citation type="submission" date="2024-05" db="EMBL/GenBank/DDBJ databases">
        <authorList>
            <person name="Kettenburg G."/>
        </authorList>
    </citation>
    <scope>NUCLEOTIDE SEQUENCE</scope>
    <source>
        <strain evidence="29">MIZ405.1</strain>
    </source>
</reference>
<dbReference type="InterPro" id="IPR027417">
    <property type="entry name" value="P-loop_NTPase"/>
</dbReference>
<dbReference type="Pfam" id="PF08727">
    <property type="entry name" value="P3A"/>
    <property type="match status" value="1"/>
</dbReference>
<evidence type="ECO:0000256" key="23">
    <source>
        <dbReference type="ARBA" id="ARBA00023200"/>
    </source>
</evidence>
<keyword evidence="11" id="KW-0548">Nucleotidyltransferase</keyword>
<dbReference type="Pfam" id="PF00680">
    <property type="entry name" value="RdRP_1"/>
    <property type="match status" value="1"/>
</dbReference>
<evidence type="ECO:0000256" key="15">
    <source>
        <dbReference type="ARBA" id="ARBA00022801"/>
    </source>
</evidence>
<dbReference type="Pfam" id="PF00073">
    <property type="entry name" value="Rhv"/>
    <property type="match status" value="2"/>
</dbReference>
<keyword evidence="24" id="KW-0449">Lipoprotein</keyword>
<dbReference type="GO" id="GO:0003724">
    <property type="term" value="F:RNA helicase activity"/>
    <property type="evidence" value="ECO:0007669"/>
    <property type="project" value="InterPro"/>
</dbReference>
<feature type="domain" description="SF3 helicase" evidence="27">
    <location>
        <begin position="1361"/>
        <end position="1517"/>
    </location>
</feature>
<dbReference type="InterPro" id="IPR000199">
    <property type="entry name" value="Peptidase_C3A/C3B_picornavir"/>
</dbReference>
<evidence type="ECO:0000256" key="5">
    <source>
        <dbReference type="ARBA" id="ARBA00022484"/>
    </source>
</evidence>
<dbReference type="InterPro" id="IPR000605">
    <property type="entry name" value="Helicase_SF3_ssDNA/RNA_vir"/>
</dbReference>
<dbReference type="GO" id="GO:0019028">
    <property type="term" value="C:viral capsid"/>
    <property type="evidence" value="ECO:0007669"/>
    <property type="project" value="UniProtKB-KW"/>
</dbReference>
<organism evidence="29">
    <name type="scientific">Rousettus madagascariensis picornavirus 3</name>
    <dbReference type="NCBI Taxonomy" id="3153946"/>
    <lineage>
        <taxon>Viruses</taxon>
        <taxon>Riboviria</taxon>
        <taxon>Orthornavirae</taxon>
        <taxon>Pisuviricota</taxon>
        <taxon>Pisoniviricetes</taxon>
        <taxon>Picornavirales</taxon>
    </lineage>
</organism>
<keyword evidence="16" id="KW-0347">Helicase</keyword>
<evidence type="ECO:0000256" key="24">
    <source>
        <dbReference type="ARBA" id="ARBA00023288"/>
    </source>
</evidence>
<evidence type="ECO:0000256" key="19">
    <source>
        <dbReference type="ARBA" id="ARBA00022844"/>
    </source>
</evidence>
<dbReference type="Gene3D" id="1.20.960.20">
    <property type="match status" value="1"/>
</dbReference>
<evidence type="ECO:0000256" key="9">
    <source>
        <dbReference type="ARBA" id="ARBA00022670"/>
    </source>
</evidence>
<keyword evidence="10" id="KW-0808">Transferase</keyword>
<evidence type="ECO:0000259" key="26">
    <source>
        <dbReference type="PROSITE" id="PS50507"/>
    </source>
</evidence>
<keyword evidence="12" id="KW-1143">T=pseudo3 icosahedral capsid protein</keyword>
<keyword evidence="8" id="KW-0167">Capsid protein</keyword>
<accession>A0AAU7E4V7</accession>
<dbReference type="InterPro" id="IPR007094">
    <property type="entry name" value="RNA-dir_pol_PSvirus"/>
</dbReference>
<dbReference type="InterPro" id="IPR001676">
    <property type="entry name" value="Picornavirus_capsid"/>
</dbReference>
<evidence type="ECO:0000256" key="3">
    <source>
        <dbReference type="ARBA" id="ARBA00004551"/>
    </source>
</evidence>
<dbReference type="GO" id="GO:0005524">
    <property type="term" value="F:ATP binding"/>
    <property type="evidence" value="ECO:0007669"/>
    <property type="project" value="UniProtKB-KW"/>
</dbReference>
<dbReference type="GO" id="GO:0017111">
    <property type="term" value="F:ribonucleoside triphosphate phosphatase activity"/>
    <property type="evidence" value="ECO:0007669"/>
    <property type="project" value="InterPro"/>
</dbReference>
<dbReference type="SUPFAM" id="SSF52540">
    <property type="entry name" value="P-loop containing nucleoside triphosphate hydrolases"/>
    <property type="match status" value="1"/>
</dbReference>
<keyword evidence="9" id="KW-0645">Protease</keyword>
<evidence type="ECO:0000256" key="1">
    <source>
        <dbReference type="ARBA" id="ARBA00004192"/>
    </source>
</evidence>
<dbReference type="CDD" id="cd00205">
    <property type="entry name" value="rhv_like"/>
    <property type="match status" value="3"/>
</dbReference>
<evidence type="ECO:0000256" key="4">
    <source>
        <dbReference type="ARBA" id="ARBA00020107"/>
    </source>
</evidence>
<evidence type="ECO:0000256" key="11">
    <source>
        <dbReference type="ARBA" id="ARBA00022695"/>
    </source>
</evidence>
<dbReference type="InterPro" id="IPR043502">
    <property type="entry name" value="DNA/RNA_pol_sf"/>
</dbReference>
<dbReference type="SUPFAM" id="SSF56672">
    <property type="entry name" value="DNA/RNA polymerases"/>
    <property type="match status" value="1"/>
</dbReference>
<evidence type="ECO:0000259" key="27">
    <source>
        <dbReference type="PROSITE" id="PS51218"/>
    </source>
</evidence>
<dbReference type="InterPro" id="IPR043504">
    <property type="entry name" value="Peptidase_S1_PA_chymotrypsin"/>
</dbReference>
<evidence type="ECO:0000259" key="28">
    <source>
        <dbReference type="PROSITE" id="PS51874"/>
    </source>
</evidence>
<dbReference type="Pfam" id="PF01552">
    <property type="entry name" value="Pico_P2B"/>
    <property type="match status" value="1"/>
</dbReference>
<dbReference type="InterPro" id="IPR043128">
    <property type="entry name" value="Rev_trsase/Diguanyl_cyclase"/>
</dbReference>
<dbReference type="Pfam" id="PF22663">
    <property type="entry name" value="Rhv_5"/>
    <property type="match status" value="1"/>
</dbReference>
<evidence type="ECO:0000256" key="21">
    <source>
        <dbReference type="ARBA" id="ARBA00022953"/>
    </source>
</evidence>
<dbReference type="GO" id="GO:0003968">
    <property type="term" value="F:RNA-directed RNA polymerase activity"/>
    <property type="evidence" value="ECO:0007669"/>
    <property type="project" value="UniProtKB-KW"/>
</dbReference>
<dbReference type="InterPro" id="IPR002527">
    <property type="entry name" value="Pico_P2B"/>
</dbReference>
<evidence type="ECO:0000256" key="2">
    <source>
        <dbReference type="ARBA" id="ARBA00004328"/>
    </source>
</evidence>
<evidence type="ECO:0000256" key="16">
    <source>
        <dbReference type="ARBA" id="ARBA00022806"/>
    </source>
</evidence>
<evidence type="ECO:0000256" key="18">
    <source>
        <dbReference type="ARBA" id="ARBA00022840"/>
    </source>
</evidence>
<keyword evidence="20" id="KW-1043">Host membrane</keyword>
<dbReference type="SUPFAM" id="SSF89043">
    <property type="entry name" value="Soluble domain of poliovirus core protein 3a"/>
    <property type="match status" value="1"/>
</dbReference>
<evidence type="ECO:0000256" key="22">
    <source>
        <dbReference type="ARBA" id="ARBA00023136"/>
    </source>
</evidence>
<keyword evidence="22" id="KW-0472">Membrane</keyword>
<comment type="subcellular location">
    <subcellularLocation>
        <location evidence="1">Host cytoplasm</location>
    </subcellularLocation>
    <subcellularLocation>
        <location evidence="3">Host membrane</location>
    </subcellularLocation>
    <subcellularLocation>
        <location evidence="2">Virion</location>
    </subcellularLocation>
</comment>
<evidence type="ECO:0000313" key="29">
    <source>
        <dbReference type="EMBL" id="XBH46154.1"/>
    </source>
</evidence>
<dbReference type="InterPro" id="IPR014838">
    <property type="entry name" value="P3A"/>
</dbReference>
<dbReference type="Gene3D" id="2.60.120.20">
    <property type="match status" value="3"/>
</dbReference>
<dbReference type="InterPro" id="IPR029053">
    <property type="entry name" value="Viral_coat"/>
</dbReference>
<feature type="domain" description="RdRp catalytic" evidence="26">
    <location>
        <begin position="2118"/>
        <end position="2234"/>
    </location>
</feature>
<evidence type="ECO:0000256" key="12">
    <source>
        <dbReference type="ARBA" id="ARBA00022706"/>
    </source>
</evidence>
<dbReference type="Pfam" id="PF00910">
    <property type="entry name" value="RNA_helicase"/>
    <property type="match status" value="1"/>
</dbReference>
<evidence type="ECO:0000256" key="7">
    <source>
        <dbReference type="ARBA" id="ARBA00022553"/>
    </source>
</evidence>
<keyword evidence="23" id="KW-1035">Host cytoplasm</keyword>
<evidence type="ECO:0000256" key="14">
    <source>
        <dbReference type="ARBA" id="ARBA00022741"/>
    </source>
</evidence>
<proteinExistence type="predicted"/>
<dbReference type="GO" id="GO:0005198">
    <property type="term" value="F:structural molecule activity"/>
    <property type="evidence" value="ECO:0007669"/>
    <property type="project" value="InterPro"/>
</dbReference>
<evidence type="ECO:0000256" key="20">
    <source>
        <dbReference type="ARBA" id="ARBA00022870"/>
    </source>
</evidence>
<evidence type="ECO:0000256" key="8">
    <source>
        <dbReference type="ARBA" id="ARBA00022561"/>
    </source>
</evidence>
<name>A0AAU7E4V7_9VIRU</name>
<keyword evidence="6" id="KW-0191">Covalent protein-RNA linkage</keyword>
<evidence type="ECO:0000256" key="13">
    <source>
        <dbReference type="ARBA" id="ARBA00022707"/>
    </source>
</evidence>
<dbReference type="Gene3D" id="2.40.10.10">
    <property type="entry name" value="Trypsin-like serine proteases"/>
    <property type="match status" value="1"/>
</dbReference>
<dbReference type="SUPFAM" id="SSF50494">
    <property type="entry name" value="Trypsin-like serine proteases"/>
    <property type="match status" value="2"/>
</dbReference>
<keyword evidence="13" id="KW-0519">Myristate</keyword>
<dbReference type="InterPro" id="IPR059138">
    <property type="entry name" value="Pico_VP1"/>
</dbReference>
<dbReference type="InterPro" id="IPR044067">
    <property type="entry name" value="PCV_3C_PRO"/>
</dbReference>
<dbReference type="Pfam" id="PF00548">
    <property type="entry name" value="Peptidase_C3"/>
    <property type="match status" value="1"/>
</dbReference>
<dbReference type="GO" id="GO:0006351">
    <property type="term" value="P:DNA-templated transcription"/>
    <property type="evidence" value="ECO:0007669"/>
    <property type="project" value="InterPro"/>
</dbReference>
<dbReference type="InterPro" id="IPR036203">
    <property type="entry name" value="P3A_soluble_dom"/>
</dbReference>
<dbReference type="Gene3D" id="3.30.70.270">
    <property type="match status" value="1"/>
</dbReference>
<comment type="function">
    <text evidence="25">Forms an icosahedral capsid of pseudo T=3 symmetry with capsid proteins VP2 and VP3. The capsid is 300 Angstroms in diameter, composed of 60 copies of each capsid protein and enclosing the viral positive strand RNA genome.</text>
</comment>
<dbReference type="GO" id="GO:0039694">
    <property type="term" value="P:viral RNA genome replication"/>
    <property type="evidence" value="ECO:0007669"/>
    <property type="project" value="InterPro"/>
</dbReference>
<dbReference type="GO" id="GO:0003723">
    <property type="term" value="F:RNA binding"/>
    <property type="evidence" value="ECO:0007669"/>
    <property type="project" value="InterPro"/>
</dbReference>
<dbReference type="InterPro" id="IPR009003">
    <property type="entry name" value="Peptidase_S1_PA"/>
</dbReference>
<dbReference type="InterPro" id="IPR014759">
    <property type="entry name" value="Helicase_SF3_ssRNA_vir"/>
</dbReference>
<keyword evidence="5" id="KW-0696">RNA-directed RNA polymerase</keyword>
<sequence>MRKSVAEPTTLGCRVSYLPFHIVYGDNMAVLSVCERAVYELYLSKVGSTRRFYHIYGTRALARVFKITLVRCSNQDQHETLTQCGVAASRNDVGDRHELSSGGGNITMINYYGAQYAQAHANPSLQMDPEKFTKPITDLAAMEAGPALKSPTVEEAGYSDRIMELTAGNSVITTQEGAQAVVGYGVWPDYDPGVGNAIDAESKPGPAVERFYTFDSFQWYKTSPGWFYRLPGCLAHMGMFGQNLQYHFLSRSGYAIHIQVNASKFHQGCLLAAMIPECVMYNNTTLGKSDFGNFTPQKAELRNLPTAQMTIFPHQLINLRTNNSATIIMPYTNSTPAENGLTHNPVTLVIIPVVNLDFSPGATPSIPVTVSISPMYASFSGLRNPVSRQGVPVFEVPGSGQFMTTLKNSGFPALPEFEETPCHNIPGEVTNLMEPAQVDTFMYLGSTTLNLAFDVSQQTQFGGLIKTIDLSLTSNEFGSTYLARLGRWFTHYRGSINITFLFAGSAMATGKLLIAYTPPGGSPPTTRQNAMLATHYVWDIGLQSSITINVPFISQSQYRYNNVDGNVFSYDGYLTIFYQTNIVVPADTPSTCSILGMMSASKDFVFRLATDNAYFQGLGEDLGKLVSGSVQTITESVLTPATGSTTSVPAHLSVHSGEAAALTAPETGASSTVEAPMVLETRSVPVDYSRKETDINVFMSRYAKFAEIDLTGGTSSATGGEFAILDIKFSDTATTHQAVRAKYAMFTYLRMGFDIVAVVSPKGNAKPNNKPSTYQSPKFQLLYIPVGAPVPTALTSESWYVTTSPSIYFSVEGPPPSLRLPFVGMASVYSTAHDGWPTFNRDPSTGYGDFPGNVIGKLGIRIVTDGVNVDSDETRYRVLLFARPTAIRAFIPRPIVTRKNEVALATHTRNRAICVDTVTTSKLMISQTPIGADLRVDEGSLTNTGPGKRGKHQKKITSLPSVFRDLLSKTYMAFNREDKYSFHIFPLCPTKALIPAHLSFTELVFGPYGCDMYDEVEYIITHIDPEYDMALIETSEPYFESKISICYCTHGQLAVACDNTEWSWWRPVTELGFRDRVMVDNPIPHPQKHLFRVGFPIQMGVCGSPLLCEHGFKGMASVSSDYFSYYTSLARVPWVEQQPEPMEQGPMTWAEGLVEQFGAAFGTGLSTSVSSSLATTVAEYADKIRDDVGKKIISYIVKAICGCVIITKAEDKVSACTAVGIMLGIDIMLQSPFDWLQTKICTLLGMAYALPQGVSDWIKEFNAACTAAKGLEWIGQKISEFIDWLRKLFKTEDKARRAFINDLNDLPQLMIDIDKVANNRGRYRTEDVRALCTRMTRLKEGADVYGVERNQATTQIVKYYQKVKAIEQSLTPGRFEPVSMLIHGSPGSGKSLATEIVGRCLSEKLGSGRPYSLPPDPKHFDGYAQQPVLLMDDIGQNPDGEDLKLFCQMVSTTEFVVPMAALEEKGMPFTSEYVLCSTNCAVLTPPTVSEPAALARRFFLDLVAEVDKDFSVSGKLDASSALSMCNHPSVNFKHCCPFICGRAIRFKNLSTLKTYTLDDIVTALLQERQRRMKCGDKLEALFQGPVEGPHQPIQTVEEISARNTVVLAPLPGEIADLLRAVPNQDVLAYCERKGWVIPAEHYVERTRADVRLWVKQLAYSLSILSSVLAVGGFIFMLYKIFASSQGPYEGTTVPELKKPEIRKKVVTQGPDVEFASKLLNQSLFDVTTSKGSFTGLGLFDTWMLLPKHSKPDKQVMVSGSQVDVVDAVDLESAQGSLELTAIKLNRPTKFRDIRRFMPERFTTEPECLLVLNSRSFQRMTIPIGRTTAFGFLNLSCKPTYNTCTYPYPTRSGQCGGVVCKSGKILAMHIGGDGVNGYGAILTSGMFSALEQGEIVKMAKTHLKPINVNSKSKLHPSVFYNTFPGSKEPAALHQKDPRLVVDLDTAMFSKHKGNVNCPIPELMEVAVEQYAAQLAPVLPPNLTEPLSLEDVVHGTQNLDALDLNTSAGYPYVLLGQRKKDLIGDRGQPLTELQRALDLHGYDHPFITYLKDELRPIEKVRMGKTRLIECSSLNDTIRMKRTFGRLFQTFHANPGSVTGSAVGCDPDVDWSKFYAEMGGLPLLAFDYSNYDASLGGVMFSALKLLLSKLGYDQDQLHCIDHIQNTSHLYRDKYYEVEGGMPSGCSGTSIFNSMINNIIIKTLCLEVYKGIDLDHLRIIAYGDDVIATYPFPLDASLIAEQGKNYGLTMTPPDKTSDFNETTWDTVTFLKRRFVPDLQFPFLIHPTFPMSEIHESIRWTRAPAYTQEHVNSLCHLAWHNGEDEYNKFLELIRTVPLGRVLVLPSYRVLRTAWLDKF</sequence>
<evidence type="ECO:0000256" key="17">
    <source>
        <dbReference type="ARBA" id="ARBA00022807"/>
    </source>
</evidence>
<protein>
    <recommendedName>
        <fullName evidence="4">Genome polyprotein</fullName>
    </recommendedName>
</protein>
<keyword evidence="14" id="KW-0547">Nucleotide-binding</keyword>